<evidence type="ECO:0000313" key="2">
    <source>
        <dbReference type="Proteomes" id="UP001164965"/>
    </source>
</evidence>
<protein>
    <recommendedName>
        <fullName evidence="3">SPOR domain-containing protein</fullName>
    </recommendedName>
</protein>
<dbReference type="RefSeq" id="WP_265381795.1">
    <property type="nucleotide sequence ID" value="NZ_CP110615.1"/>
</dbReference>
<sequence>MKLTPRADEVKAVVALLESDGYDSATALAKDIIRTVGEQLSEREMYAWVWRAQEGSYQLAWGPFSSEFEVRSMAKKAGLGGDHMTLKLYSVGAMTERLDAKAPSPMCATCGHPHGAHEHPKQGGKCSIKKCTCKRDTKV</sequence>
<proteinExistence type="predicted"/>
<accession>A0ABY6NWC1</accession>
<evidence type="ECO:0000313" key="1">
    <source>
        <dbReference type="EMBL" id="UZJ23687.1"/>
    </source>
</evidence>
<reference evidence="1" key="1">
    <citation type="submission" date="2022-10" db="EMBL/GenBank/DDBJ databases">
        <title>Rhodococcus sp.75.</title>
        <authorList>
            <person name="Sun M."/>
        </authorList>
    </citation>
    <scope>NUCLEOTIDE SEQUENCE</scope>
    <source>
        <strain evidence="1">75</strain>
    </source>
</reference>
<keyword evidence="2" id="KW-1185">Reference proteome</keyword>
<gene>
    <name evidence="1" type="ORF">RHODO2019_10755</name>
</gene>
<name>A0ABY6NWC1_9NOCA</name>
<dbReference type="Proteomes" id="UP001164965">
    <property type="component" value="Chromosome"/>
</dbReference>
<evidence type="ECO:0008006" key="3">
    <source>
        <dbReference type="Google" id="ProtNLM"/>
    </source>
</evidence>
<organism evidence="1 2">
    <name type="scientific">Rhodococcus antarcticus</name>
    <dbReference type="NCBI Taxonomy" id="2987751"/>
    <lineage>
        <taxon>Bacteria</taxon>
        <taxon>Bacillati</taxon>
        <taxon>Actinomycetota</taxon>
        <taxon>Actinomycetes</taxon>
        <taxon>Mycobacteriales</taxon>
        <taxon>Nocardiaceae</taxon>
        <taxon>Rhodococcus</taxon>
    </lineage>
</organism>
<dbReference type="EMBL" id="CP110615">
    <property type="protein sequence ID" value="UZJ23687.1"/>
    <property type="molecule type" value="Genomic_DNA"/>
</dbReference>